<dbReference type="Proteomes" id="UP000317638">
    <property type="component" value="Unassembled WGS sequence"/>
</dbReference>
<accession>A0A553K5V3</accession>
<comment type="cofactor">
    <cofactor evidence="1">
        <name>FMN</name>
        <dbReference type="ChEBI" id="CHEBI:58210"/>
    </cofactor>
</comment>
<name>A0A553K5V3_9ACTN</name>
<dbReference type="PANTHER" id="PTHR48109:SF3">
    <property type="entry name" value="SLL0744 PROTEIN"/>
    <property type="match status" value="1"/>
</dbReference>
<evidence type="ECO:0000256" key="6">
    <source>
        <dbReference type="ARBA" id="ARBA00023002"/>
    </source>
</evidence>
<evidence type="ECO:0000256" key="5">
    <source>
        <dbReference type="ARBA" id="ARBA00022975"/>
    </source>
</evidence>
<dbReference type="SUPFAM" id="SSF51395">
    <property type="entry name" value="FMN-linked oxidoreductases"/>
    <property type="match status" value="1"/>
</dbReference>
<comment type="caution">
    <text evidence="8">The sequence shown here is derived from an EMBL/GenBank/DDBJ whole genome shotgun (WGS) entry which is preliminary data.</text>
</comment>
<keyword evidence="5" id="KW-0665">Pyrimidine biosynthesis</keyword>
<dbReference type="CDD" id="cd04739">
    <property type="entry name" value="DHOD_like"/>
    <property type="match status" value="1"/>
</dbReference>
<dbReference type="PANTHER" id="PTHR48109">
    <property type="entry name" value="DIHYDROOROTATE DEHYDROGENASE (QUINONE), MITOCHONDRIAL-RELATED"/>
    <property type="match status" value="1"/>
</dbReference>
<evidence type="ECO:0000313" key="9">
    <source>
        <dbReference type="Proteomes" id="UP000317638"/>
    </source>
</evidence>
<evidence type="ECO:0000313" key="8">
    <source>
        <dbReference type="EMBL" id="TRY20080.1"/>
    </source>
</evidence>
<evidence type="ECO:0000259" key="7">
    <source>
        <dbReference type="Pfam" id="PF01180"/>
    </source>
</evidence>
<protein>
    <submittedName>
        <fullName evidence="8">Dihydroorotate dehydrogenase-like protein</fullName>
    </submittedName>
</protein>
<dbReference type="EMBL" id="VKKG01000001">
    <property type="protein sequence ID" value="TRY20080.1"/>
    <property type="molecule type" value="Genomic_DNA"/>
</dbReference>
<comment type="pathway">
    <text evidence="2">Pyrimidine metabolism; UMP biosynthesis via de novo pathway.</text>
</comment>
<evidence type="ECO:0000256" key="4">
    <source>
        <dbReference type="ARBA" id="ARBA00022643"/>
    </source>
</evidence>
<dbReference type="UniPathway" id="UPA00070"/>
<evidence type="ECO:0000256" key="1">
    <source>
        <dbReference type="ARBA" id="ARBA00001917"/>
    </source>
</evidence>
<dbReference type="InterPro" id="IPR005720">
    <property type="entry name" value="Dihydroorotate_DH_cat"/>
</dbReference>
<dbReference type="InterPro" id="IPR013785">
    <property type="entry name" value="Aldolase_TIM"/>
</dbReference>
<gene>
    <name evidence="8" type="ORF">FOJ82_04230</name>
</gene>
<proteinExistence type="predicted"/>
<dbReference type="RefSeq" id="WP_143937164.1">
    <property type="nucleotide sequence ID" value="NZ_VKKG01000001.1"/>
</dbReference>
<dbReference type="GO" id="GO:0044205">
    <property type="term" value="P:'de novo' UMP biosynthetic process"/>
    <property type="evidence" value="ECO:0007669"/>
    <property type="project" value="UniProtKB-UniPathway"/>
</dbReference>
<sequence length="335" mass="35777">MPDLTTNYLGLQLRNPVVASAGPISQSVTGIRSLADAGVGAVVMYSLFEEQVRRQAEYTAELAMVHEPFAEATAFLPGVHHDPDGITQYLKLLEVAADAVDVPVIASLNGAAPGSWTTMARHLEEAGAAALELNIYFVPGDLTMTGADVERRHLEIVRAVKETVRVPVAVKLSPYFSSVGHFCLALDEVGVDGLVLFNRFLQPDIDVDRLEVRSGVTLSSPNEARLPRTWIAVLRDKVRASLAATSGVADHEDVVKYILAGADVVMSTSALVRHGAAHARGLVDGLDAWLERKDLTLAAARGLLAVPPHTPAAGYERAGYVASLLKAKEVYGSLN</sequence>
<keyword evidence="6" id="KW-0560">Oxidoreductase</keyword>
<dbReference type="InterPro" id="IPR050074">
    <property type="entry name" value="DHO_dehydrogenase"/>
</dbReference>
<reference evidence="8 9" key="1">
    <citation type="submission" date="2019-07" db="EMBL/GenBank/DDBJ databases">
        <authorList>
            <person name="Zhou L.-Y."/>
        </authorList>
    </citation>
    <scope>NUCLEOTIDE SEQUENCE [LARGE SCALE GENOMIC DNA]</scope>
    <source>
        <strain evidence="8 9">YIM 101269</strain>
    </source>
</reference>
<dbReference type="GO" id="GO:0005737">
    <property type="term" value="C:cytoplasm"/>
    <property type="evidence" value="ECO:0007669"/>
    <property type="project" value="InterPro"/>
</dbReference>
<keyword evidence="3" id="KW-0285">Flavoprotein</keyword>
<dbReference type="PIRSF" id="PIRSF000164">
    <property type="entry name" value="DHO_oxidase"/>
    <property type="match status" value="1"/>
</dbReference>
<evidence type="ECO:0000256" key="3">
    <source>
        <dbReference type="ARBA" id="ARBA00022630"/>
    </source>
</evidence>
<dbReference type="Pfam" id="PF01180">
    <property type="entry name" value="DHO_dh"/>
    <property type="match status" value="1"/>
</dbReference>
<dbReference type="AlphaFoldDB" id="A0A553K5V3"/>
<keyword evidence="9" id="KW-1185">Reference proteome</keyword>
<evidence type="ECO:0000256" key="2">
    <source>
        <dbReference type="ARBA" id="ARBA00004725"/>
    </source>
</evidence>
<dbReference type="NCBIfam" id="NF005741">
    <property type="entry name" value="PRK07565.1"/>
    <property type="match status" value="1"/>
</dbReference>
<keyword evidence="4" id="KW-0288">FMN</keyword>
<feature type="domain" description="Dihydroorotate dehydrogenase catalytic" evidence="7">
    <location>
        <begin position="4"/>
        <end position="288"/>
    </location>
</feature>
<dbReference type="OrthoDB" id="9794954at2"/>
<dbReference type="InterPro" id="IPR012135">
    <property type="entry name" value="Dihydroorotate_DH_1_2"/>
</dbReference>
<dbReference type="GO" id="GO:0004152">
    <property type="term" value="F:dihydroorotate dehydrogenase activity"/>
    <property type="evidence" value="ECO:0007669"/>
    <property type="project" value="InterPro"/>
</dbReference>
<dbReference type="GO" id="GO:0006207">
    <property type="term" value="P:'de novo' pyrimidine nucleobase biosynthetic process"/>
    <property type="evidence" value="ECO:0007669"/>
    <property type="project" value="TreeGrafter"/>
</dbReference>
<dbReference type="Gene3D" id="3.20.20.70">
    <property type="entry name" value="Aldolase class I"/>
    <property type="match status" value="1"/>
</dbReference>
<organism evidence="8 9">
    <name type="scientific">Tessaracoccus rhinocerotis</name>
    <dbReference type="NCBI Taxonomy" id="1689449"/>
    <lineage>
        <taxon>Bacteria</taxon>
        <taxon>Bacillati</taxon>
        <taxon>Actinomycetota</taxon>
        <taxon>Actinomycetes</taxon>
        <taxon>Propionibacteriales</taxon>
        <taxon>Propionibacteriaceae</taxon>
        <taxon>Tessaracoccus</taxon>
    </lineage>
</organism>